<dbReference type="KEGG" id="ria:C7V51_07595"/>
<gene>
    <name evidence="1" type="ORF">C7V51_07595</name>
</gene>
<dbReference type="SUPFAM" id="SSF53822">
    <property type="entry name" value="Periplasmic binding protein-like I"/>
    <property type="match status" value="1"/>
</dbReference>
<organism evidence="1 2">
    <name type="scientific">Rathayibacter iranicus</name>
    <dbReference type="NCBI Taxonomy" id="59737"/>
    <lineage>
        <taxon>Bacteria</taxon>
        <taxon>Bacillati</taxon>
        <taxon>Actinomycetota</taxon>
        <taxon>Actinomycetes</taxon>
        <taxon>Micrococcales</taxon>
        <taxon>Microbacteriaceae</taxon>
        <taxon>Rathayibacter</taxon>
    </lineage>
</organism>
<reference evidence="1 2" key="1">
    <citation type="submission" date="2018-03" db="EMBL/GenBank/DDBJ databases">
        <title>Bacteriophage NCPPB3778 and a type I-E CRISPR drive the evolution of the US Biological Select Agent, Rathayibacter toxicus.</title>
        <authorList>
            <person name="Davis E.W.II."/>
            <person name="Tabima J.F."/>
            <person name="Weisberg A.J."/>
            <person name="Dantas Lopes L."/>
            <person name="Wiseman M.S."/>
            <person name="Wiseman M.S."/>
            <person name="Pupko T."/>
            <person name="Belcher M.S."/>
            <person name="Sechler A.J."/>
            <person name="Tancos M.A."/>
            <person name="Schroeder B.K."/>
            <person name="Murray T.D."/>
            <person name="Luster D.G."/>
            <person name="Schneider W.L."/>
            <person name="Rogers E."/>
            <person name="Andreote F.D."/>
            <person name="Grunwald N.J."/>
            <person name="Putnam M.L."/>
            <person name="Chang J.H."/>
        </authorList>
    </citation>
    <scope>NUCLEOTIDE SEQUENCE [LARGE SCALE GENOMIC DNA]</scope>
    <source>
        <strain evidence="1 2">NCCPB 2253</strain>
    </source>
</reference>
<dbReference type="EMBL" id="CP028130">
    <property type="protein sequence ID" value="AZZ55753.1"/>
    <property type="molecule type" value="Genomic_DNA"/>
</dbReference>
<dbReference type="Gene3D" id="3.40.50.2300">
    <property type="match status" value="1"/>
</dbReference>
<accession>A0AAD1EM67</accession>
<sequence>MLAALLILGGVLVALLPPRPAPTTTVAEVPVGFSCARVPEGLTLGVVVSLSSAPGEGAEWKDAANGAVVAARRFAMGGCAVRLIAVDDHGTADGARAAVEELASQQVSGLVIATDGSHAAAAVDAARASGIAALLPYGGDAMSAGEGAWPTAPDAARIDAALVEASGPGSRTLLVDAGGTAPQGVAPEATLVFAPGGSTADLVDAARPHLGGEHPVDRVLVSGPAETQATAVAALQAAGTATPILLTPDAQSPHFASTLVDAGGTLSGDLTTAGVDSGDAVALRGDEAGRAMSAYLAALRVAADDSAQTALLGDRPFREVSAVADTPSHDAVVALVRAAAAAGRRDPSAVTAALSGSVVGPAEGLAGPSLDFSAPTALDAPVVPLHATPQDLGLRPTTVPLLWFAGQPQP</sequence>
<proteinExistence type="predicted"/>
<name>A0AAD1EM67_9MICO</name>
<evidence type="ECO:0000313" key="1">
    <source>
        <dbReference type="EMBL" id="AZZ55753.1"/>
    </source>
</evidence>
<dbReference type="AlphaFoldDB" id="A0AAD1EM67"/>
<protein>
    <recommendedName>
        <fullName evidence="3">Leucine-binding protein domain-containing protein</fullName>
    </recommendedName>
</protein>
<evidence type="ECO:0000313" key="2">
    <source>
        <dbReference type="Proteomes" id="UP000283946"/>
    </source>
</evidence>
<evidence type="ECO:0008006" key="3">
    <source>
        <dbReference type="Google" id="ProtNLM"/>
    </source>
</evidence>
<dbReference type="Proteomes" id="UP000283946">
    <property type="component" value="Chromosome"/>
</dbReference>
<dbReference type="InterPro" id="IPR028082">
    <property type="entry name" value="Peripla_BP_I"/>
</dbReference>